<keyword evidence="7" id="KW-1185">Reference proteome</keyword>
<evidence type="ECO:0000256" key="4">
    <source>
        <dbReference type="SAM" id="Phobius"/>
    </source>
</evidence>
<protein>
    <submittedName>
        <fullName evidence="6">MFS transporter</fullName>
    </submittedName>
</protein>
<gene>
    <name evidence="6" type="ORF">IED13_08350</name>
</gene>
<evidence type="ECO:0000313" key="7">
    <source>
        <dbReference type="Proteomes" id="UP000619295"/>
    </source>
</evidence>
<sequence>MTQGSLRDAGRYEPDSPYAWLRLVLALVVGTVACVGSWSVVVVLPAMQGEFDTLRSGATLPYTCAMLGFGAGNVVMGRIADRYGIMVPIVVGGLLLAAGYTAAGLSHSLWQFAAAHGLLIGIGSAAGFSPLISDLSHWFRRHRGLAVVCGASGSYLAGVVWPQVINWGLAHHGWRVTHFGIAVTALVIMLSLAPFFRRQPTAATLASADVHSAGVRGDLGLSANQLQALLCVAGFACCVAMAMPQVHIVAYCGDLGYGVARGAEMLSLMMLLGIVSRVGSGFVADRIGGTATLLIGSLMQGVALFLYLWFDGLSSLYIVSALFGLFQGGIVPMYAVIIREYLPARQAGMRIGLVMSFTVLGMAAGGYLSGVIFDYFSSYRMAFLNGLAWNLVNLAIACWLILRTRQQSEQRVQVAGR</sequence>
<evidence type="ECO:0000256" key="2">
    <source>
        <dbReference type="ARBA" id="ARBA00022989"/>
    </source>
</evidence>
<dbReference type="Gene3D" id="1.20.1250.20">
    <property type="entry name" value="MFS general substrate transporter like domains"/>
    <property type="match status" value="2"/>
</dbReference>
<evidence type="ECO:0000313" key="6">
    <source>
        <dbReference type="EMBL" id="MBD3845706.1"/>
    </source>
</evidence>
<dbReference type="PANTHER" id="PTHR11360">
    <property type="entry name" value="MONOCARBOXYLATE TRANSPORTER"/>
    <property type="match status" value="1"/>
</dbReference>
<dbReference type="PROSITE" id="PS51257">
    <property type="entry name" value="PROKAR_LIPOPROTEIN"/>
    <property type="match status" value="1"/>
</dbReference>
<dbReference type="AlphaFoldDB" id="A0A927E6I3"/>
<dbReference type="GO" id="GO:0022857">
    <property type="term" value="F:transmembrane transporter activity"/>
    <property type="evidence" value="ECO:0007669"/>
    <property type="project" value="InterPro"/>
</dbReference>
<feature type="transmembrane region" description="Helical" evidence="4">
    <location>
        <begin position="83"/>
        <end position="103"/>
    </location>
</feature>
<dbReference type="InterPro" id="IPR020846">
    <property type="entry name" value="MFS_dom"/>
</dbReference>
<feature type="transmembrane region" description="Helical" evidence="4">
    <location>
        <begin position="109"/>
        <end position="132"/>
    </location>
</feature>
<name>A0A927E6I3_9HYPH</name>
<feature type="transmembrane region" description="Helical" evidence="4">
    <location>
        <begin position="144"/>
        <end position="164"/>
    </location>
</feature>
<feature type="domain" description="Major facilitator superfamily (MFS) profile" evidence="5">
    <location>
        <begin position="22"/>
        <end position="405"/>
    </location>
</feature>
<dbReference type="EMBL" id="JACXWY010000004">
    <property type="protein sequence ID" value="MBD3845706.1"/>
    <property type="molecule type" value="Genomic_DNA"/>
</dbReference>
<dbReference type="InterPro" id="IPR050327">
    <property type="entry name" value="Proton-linked_MCT"/>
</dbReference>
<dbReference type="InterPro" id="IPR036259">
    <property type="entry name" value="MFS_trans_sf"/>
</dbReference>
<dbReference type="Pfam" id="PF07690">
    <property type="entry name" value="MFS_1"/>
    <property type="match status" value="1"/>
</dbReference>
<evidence type="ECO:0000256" key="1">
    <source>
        <dbReference type="ARBA" id="ARBA00022692"/>
    </source>
</evidence>
<feature type="transmembrane region" description="Helical" evidence="4">
    <location>
        <begin position="351"/>
        <end position="376"/>
    </location>
</feature>
<dbReference type="PANTHER" id="PTHR11360:SF290">
    <property type="entry name" value="MONOCARBOXYLATE MFS PERMEASE"/>
    <property type="match status" value="1"/>
</dbReference>
<feature type="transmembrane region" description="Helical" evidence="4">
    <location>
        <begin position="176"/>
        <end position="196"/>
    </location>
</feature>
<evidence type="ECO:0000259" key="5">
    <source>
        <dbReference type="PROSITE" id="PS50850"/>
    </source>
</evidence>
<keyword evidence="3 4" id="KW-0472">Membrane</keyword>
<feature type="transmembrane region" description="Helical" evidence="4">
    <location>
        <begin position="287"/>
        <end position="310"/>
    </location>
</feature>
<feature type="transmembrane region" description="Helical" evidence="4">
    <location>
        <begin position="59"/>
        <end position="76"/>
    </location>
</feature>
<organism evidence="6 7">
    <name type="scientific">Bosea spartocytisi</name>
    <dbReference type="NCBI Taxonomy" id="2773451"/>
    <lineage>
        <taxon>Bacteria</taxon>
        <taxon>Pseudomonadati</taxon>
        <taxon>Pseudomonadota</taxon>
        <taxon>Alphaproteobacteria</taxon>
        <taxon>Hyphomicrobiales</taxon>
        <taxon>Boseaceae</taxon>
        <taxon>Bosea</taxon>
    </lineage>
</organism>
<accession>A0A927E6I3</accession>
<dbReference type="RefSeq" id="WP_142021741.1">
    <property type="nucleotide sequence ID" value="NZ_JACXWY010000004.1"/>
</dbReference>
<feature type="transmembrane region" description="Helical" evidence="4">
    <location>
        <begin position="316"/>
        <end position="339"/>
    </location>
</feature>
<evidence type="ECO:0000256" key="3">
    <source>
        <dbReference type="ARBA" id="ARBA00023136"/>
    </source>
</evidence>
<reference evidence="6" key="1">
    <citation type="submission" date="2020-09" db="EMBL/GenBank/DDBJ databases">
        <title>Bosea spartocytisi sp. nov. a root nodule endophyte of Spartocytisus supranubius in the high mountain ecosystem fo the Teide National Park (Canary Islands, Spain).</title>
        <authorList>
            <person name="Pulido-Suarez L."/>
            <person name="Peix A."/>
            <person name="Igual J.M."/>
            <person name="Socas-Perez N."/>
            <person name="Velazquez E."/>
            <person name="Flores-Felix J.D."/>
            <person name="Leon-Barrios M."/>
        </authorList>
    </citation>
    <scope>NUCLEOTIDE SEQUENCE</scope>
    <source>
        <strain evidence="6">SSUT16</strain>
    </source>
</reference>
<dbReference type="InterPro" id="IPR011701">
    <property type="entry name" value="MFS"/>
</dbReference>
<feature type="transmembrane region" description="Helical" evidence="4">
    <location>
        <begin position="382"/>
        <end position="402"/>
    </location>
</feature>
<proteinExistence type="predicted"/>
<dbReference type="CDD" id="cd17355">
    <property type="entry name" value="MFS_YcxA_like"/>
    <property type="match status" value="1"/>
</dbReference>
<dbReference type="SUPFAM" id="SSF103473">
    <property type="entry name" value="MFS general substrate transporter"/>
    <property type="match status" value="1"/>
</dbReference>
<keyword evidence="1 4" id="KW-0812">Transmembrane</keyword>
<keyword evidence="2 4" id="KW-1133">Transmembrane helix</keyword>
<feature type="transmembrane region" description="Helical" evidence="4">
    <location>
        <begin position="20"/>
        <end position="47"/>
    </location>
</feature>
<dbReference type="PROSITE" id="PS50850">
    <property type="entry name" value="MFS"/>
    <property type="match status" value="1"/>
</dbReference>
<feature type="transmembrane region" description="Helical" evidence="4">
    <location>
        <begin position="226"/>
        <end position="243"/>
    </location>
</feature>
<comment type="caution">
    <text evidence="6">The sequence shown here is derived from an EMBL/GenBank/DDBJ whole genome shotgun (WGS) entry which is preliminary data.</text>
</comment>
<dbReference type="Proteomes" id="UP000619295">
    <property type="component" value="Unassembled WGS sequence"/>
</dbReference>